<sequence length="98" mass="9802">MAGASAAVAAYVGILLGSLHGAAAEGLTVSPERGWQAALSYLILAAVATPSLFLVGGLLTIARPTRAFALGVVFGTAFGGVVVSAIRLRIQNAVEHSV</sequence>
<dbReference type="EMBL" id="CP070499">
    <property type="protein sequence ID" value="QSB13324.1"/>
    <property type="molecule type" value="Genomic_DNA"/>
</dbReference>
<accession>A0A895Y6G3</accession>
<keyword evidence="3" id="KW-1185">Reference proteome</keyword>
<dbReference type="RefSeq" id="WP_239675403.1">
    <property type="nucleotide sequence ID" value="NZ_CP070499.1"/>
</dbReference>
<gene>
    <name evidence="2" type="ORF">JQS43_17045</name>
</gene>
<dbReference type="AlphaFoldDB" id="A0A895Y6G3"/>
<proteinExistence type="predicted"/>
<organism evidence="2 3">
    <name type="scientific">Natronosporangium hydrolyticum</name>
    <dbReference type="NCBI Taxonomy" id="2811111"/>
    <lineage>
        <taxon>Bacteria</taxon>
        <taxon>Bacillati</taxon>
        <taxon>Actinomycetota</taxon>
        <taxon>Actinomycetes</taxon>
        <taxon>Micromonosporales</taxon>
        <taxon>Micromonosporaceae</taxon>
        <taxon>Natronosporangium</taxon>
    </lineage>
</organism>
<dbReference type="KEGG" id="nhy:JQS43_17045"/>
<dbReference type="Proteomes" id="UP000662857">
    <property type="component" value="Chromosome"/>
</dbReference>
<evidence type="ECO:0000256" key="1">
    <source>
        <dbReference type="SAM" id="Phobius"/>
    </source>
</evidence>
<evidence type="ECO:0000313" key="3">
    <source>
        <dbReference type="Proteomes" id="UP000662857"/>
    </source>
</evidence>
<name>A0A895Y6G3_9ACTN</name>
<keyword evidence="1" id="KW-0812">Transmembrane</keyword>
<evidence type="ECO:0000313" key="2">
    <source>
        <dbReference type="EMBL" id="QSB13324.1"/>
    </source>
</evidence>
<keyword evidence="1" id="KW-1133">Transmembrane helix</keyword>
<feature type="transmembrane region" description="Helical" evidence="1">
    <location>
        <begin position="40"/>
        <end position="61"/>
    </location>
</feature>
<keyword evidence="1" id="KW-0472">Membrane</keyword>
<feature type="transmembrane region" description="Helical" evidence="1">
    <location>
        <begin position="68"/>
        <end position="90"/>
    </location>
</feature>
<reference evidence="2" key="1">
    <citation type="submission" date="2021-02" db="EMBL/GenBank/DDBJ databases">
        <title>Natrosporangium hydrolyticum gen. nov., sp. nov, a haloalkaliphilic actinobacterium from a soda solonchak soil.</title>
        <authorList>
            <person name="Sorokin D.Y."/>
            <person name="Khijniak T.V."/>
            <person name="Zakharycheva A.P."/>
            <person name="Boueva O.V."/>
            <person name="Ariskina E.V."/>
            <person name="Hahnke R.L."/>
            <person name="Bunk B."/>
            <person name="Sproer C."/>
            <person name="Schumann P."/>
            <person name="Evtushenko L.I."/>
            <person name="Kublanov I.V."/>
        </authorList>
    </citation>
    <scope>NUCLEOTIDE SEQUENCE</scope>
    <source>
        <strain evidence="2">DSM 106523</strain>
    </source>
</reference>
<protein>
    <submittedName>
        <fullName evidence="2">Uncharacterized protein</fullName>
    </submittedName>
</protein>